<gene>
    <name evidence="1" type="ORF">QCA50_007989</name>
</gene>
<dbReference type="AlphaFoldDB" id="A0AAW0G6P0"/>
<sequence>MDLREESPLPDLTSSDYEQKKLDIRYPEWDKEVDYEHIFQDLEKVEIVNCPPALPSLYRWKGPSAFDVHPIRHGFDRNKNTDTYIYIFDSSDEGYRLAKKLDSVHKGIPQGPLEKMTEIGLRQMKRGDWLMAQDLNGKGDAKDDLVQAYVPQDGRIRPVTLAEVERAKLIALGERATRSRKVGSLPVEQFHDGITFEKQTLFSAPNANSKIKNGGTDKGGEIRTDVLKITTQVFLEGWEEAPIMMWDTIADMTDMLAMPHVGSPKNKWCPSVQLNIAQPRWYNSNQGLDEQGFFGGLHRDLGDIICSMSALVSLSDNPKNYQGGRFHLISLGVYVVLDEIDVFYFSSHHLHGGTPPLAPEGEEHIEDWAYRCVVIFYPASKIISGSSQVFMAGSGIRGELVTLPREVFSYDPPQPFTNHANFFTDGAQFTEEKDHFTTSMHMLTLYIHHLLRQLPYEVYFDTTMFAECISAIIDNSKYTSAPWKHAPASVINKDHIPEPSTLLPNENRIHYPPSIQYPSCQLILDRFVNELYFPSTRVLPHTAMDGIINRMPVNLRPTDSTVDINILRPFKTGKSSATTQVTSVNVTAQKKSILLSVVI</sequence>
<comment type="caution">
    <text evidence="1">The sequence shown here is derived from an EMBL/GenBank/DDBJ whole genome shotgun (WGS) entry which is preliminary data.</text>
</comment>
<dbReference type="EMBL" id="JASBNA010000010">
    <property type="protein sequence ID" value="KAK7688451.1"/>
    <property type="molecule type" value="Genomic_DNA"/>
</dbReference>
<evidence type="ECO:0000313" key="2">
    <source>
        <dbReference type="Proteomes" id="UP001385951"/>
    </source>
</evidence>
<name>A0AAW0G6P0_9APHY</name>
<organism evidence="1 2">
    <name type="scientific">Cerrena zonata</name>
    <dbReference type="NCBI Taxonomy" id="2478898"/>
    <lineage>
        <taxon>Eukaryota</taxon>
        <taxon>Fungi</taxon>
        <taxon>Dikarya</taxon>
        <taxon>Basidiomycota</taxon>
        <taxon>Agaricomycotina</taxon>
        <taxon>Agaricomycetes</taxon>
        <taxon>Polyporales</taxon>
        <taxon>Cerrenaceae</taxon>
        <taxon>Cerrena</taxon>
    </lineage>
</organism>
<protein>
    <submittedName>
        <fullName evidence="1">Uncharacterized protein</fullName>
    </submittedName>
</protein>
<accession>A0AAW0G6P0</accession>
<proteinExistence type="predicted"/>
<keyword evidence="2" id="KW-1185">Reference proteome</keyword>
<reference evidence="1 2" key="1">
    <citation type="submission" date="2022-09" db="EMBL/GenBank/DDBJ databases">
        <authorList>
            <person name="Palmer J.M."/>
        </authorList>
    </citation>
    <scope>NUCLEOTIDE SEQUENCE [LARGE SCALE GENOMIC DNA]</scope>
    <source>
        <strain evidence="1 2">DSM 7382</strain>
    </source>
</reference>
<evidence type="ECO:0000313" key="1">
    <source>
        <dbReference type="EMBL" id="KAK7688451.1"/>
    </source>
</evidence>
<dbReference type="Proteomes" id="UP001385951">
    <property type="component" value="Unassembled WGS sequence"/>
</dbReference>